<keyword evidence="11" id="KW-1185">Reference proteome</keyword>
<comment type="caution">
    <text evidence="10">The sequence shown here is derived from an EMBL/GenBank/DDBJ whole genome shotgun (WGS) entry which is preliminary data.</text>
</comment>
<dbReference type="InterPro" id="IPR015853">
    <property type="entry name" value="ABC_transpr_FbpC"/>
</dbReference>
<dbReference type="EMBL" id="JAUEDK010000003">
    <property type="protein sequence ID" value="MDN0073689.1"/>
    <property type="molecule type" value="Genomic_DNA"/>
</dbReference>
<evidence type="ECO:0000256" key="2">
    <source>
        <dbReference type="ARBA" id="ARBA00022475"/>
    </source>
</evidence>
<dbReference type="SMART" id="SM00382">
    <property type="entry name" value="AAA"/>
    <property type="match status" value="1"/>
</dbReference>
<keyword evidence="2" id="KW-1003">Cell membrane</keyword>
<evidence type="ECO:0000256" key="6">
    <source>
        <dbReference type="ARBA" id="ARBA00023004"/>
    </source>
</evidence>
<organism evidence="10 11">
    <name type="scientific">Crenobacter oryzisoli</name>
    <dbReference type="NCBI Taxonomy" id="3056844"/>
    <lineage>
        <taxon>Bacteria</taxon>
        <taxon>Pseudomonadati</taxon>
        <taxon>Pseudomonadota</taxon>
        <taxon>Betaproteobacteria</taxon>
        <taxon>Neisseriales</taxon>
        <taxon>Neisseriaceae</taxon>
        <taxon>Crenobacter</taxon>
    </lineage>
</organism>
<dbReference type="InterPro" id="IPR017871">
    <property type="entry name" value="ABC_transporter-like_CS"/>
</dbReference>
<dbReference type="PROSITE" id="PS50893">
    <property type="entry name" value="ABC_TRANSPORTER_2"/>
    <property type="match status" value="1"/>
</dbReference>
<keyword evidence="4" id="KW-0547">Nucleotide-binding</keyword>
<protein>
    <submittedName>
        <fullName evidence="10">ABC transporter ATP-binding protein</fullName>
    </submittedName>
</protein>
<dbReference type="InterPro" id="IPR050093">
    <property type="entry name" value="ABC_SmlMolc_Importer"/>
</dbReference>
<evidence type="ECO:0000259" key="9">
    <source>
        <dbReference type="PROSITE" id="PS50893"/>
    </source>
</evidence>
<evidence type="ECO:0000313" key="10">
    <source>
        <dbReference type="EMBL" id="MDN0073689.1"/>
    </source>
</evidence>
<evidence type="ECO:0000256" key="8">
    <source>
        <dbReference type="ARBA" id="ARBA00023136"/>
    </source>
</evidence>
<keyword evidence="1" id="KW-0813">Transport</keyword>
<evidence type="ECO:0000256" key="7">
    <source>
        <dbReference type="ARBA" id="ARBA00023065"/>
    </source>
</evidence>
<dbReference type="Proteomes" id="UP001168540">
    <property type="component" value="Unassembled WGS sequence"/>
</dbReference>
<evidence type="ECO:0000256" key="4">
    <source>
        <dbReference type="ARBA" id="ARBA00022741"/>
    </source>
</evidence>
<dbReference type="PANTHER" id="PTHR42781">
    <property type="entry name" value="SPERMIDINE/PUTRESCINE IMPORT ATP-BINDING PROTEIN POTA"/>
    <property type="match status" value="1"/>
</dbReference>
<dbReference type="Pfam" id="PF00005">
    <property type="entry name" value="ABC_tran"/>
    <property type="match status" value="1"/>
</dbReference>
<dbReference type="PROSITE" id="PS00211">
    <property type="entry name" value="ABC_TRANSPORTER_1"/>
    <property type="match status" value="1"/>
</dbReference>
<dbReference type="SUPFAM" id="SSF52540">
    <property type="entry name" value="P-loop containing nucleoside triphosphate hydrolases"/>
    <property type="match status" value="1"/>
</dbReference>
<sequence length="316" mass="33918">MLELIDICKRFGQRCVAERLSLTVAAGETLALLGPSGCGKSTLLKIIAGLEQPDAGRVRFAGTDITAAAPEAREFALMFQDFALFPHLDVSGNVGFGLVERRVKRAEVRERVEAALAQVGLAGYGARRVFTLSGGEQQRVALARALVTRPRLMLLDEPFSSLDTNLRQSLQQVFRRLLTDAGIPAILVTHDRAEAFALADRVALLRDGRIVQQAAPAELLAHPADAWVARFVGFDNVLGSALVPEQAFCFGDAQPLRRIEALENLAAGIRLTVAFDEGPLTLTLSPREAAGLGEGLRVGGKVRVGIDPARMIPLPA</sequence>
<evidence type="ECO:0000256" key="1">
    <source>
        <dbReference type="ARBA" id="ARBA00022448"/>
    </source>
</evidence>
<name>A0ABT7XJE3_9NEIS</name>
<proteinExistence type="predicted"/>
<keyword evidence="5 10" id="KW-0067">ATP-binding</keyword>
<dbReference type="CDD" id="cd03259">
    <property type="entry name" value="ABC_Carb_Solutes_like"/>
    <property type="match status" value="1"/>
</dbReference>
<gene>
    <name evidence="10" type="ORF">QU481_02120</name>
</gene>
<dbReference type="InterPro" id="IPR003439">
    <property type="entry name" value="ABC_transporter-like_ATP-bd"/>
</dbReference>
<evidence type="ECO:0000256" key="5">
    <source>
        <dbReference type="ARBA" id="ARBA00022840"/>
    </source>
</evidence>
<dbReference type="PANTHER" id="PTHR42781:SF4">
    <property type="entry name" value="SPERMIDINE_PUTRESCINE IMPORT ATP-BINDING PROTEIN POTA"/>
    <property type="match status" value="1"/>
</dbReference>
<feature type="domain" description="ABC transporter" evidence="9">
    <location>
        <begin position="2"/>
        <end position="232"/>
    </location>
</feature>
<dbReference type="GO" id="GO:0005524">
    <property type="term" value="F:ATP binding"/>
    <property type="evidence" value="ECO:0007669"/>
    <property type="project" value="UniProtKB-KW"/>
</dbReference>
<reference evidence="10" key="1">
    <citation type="submission" date="2023-06" db="EMBL/GenBank/DDBJ databases">
        <authorList>
            <person name="Zhang S."/>
        </authorList>
    </citation>
    <scope>NUCLEOTIDE SEQUENCE</scope>
    <source>
        <strain evidence="10">SG2303</strain>
    </source>
</reference>
<dbReference type="Gene3D" id="3.40.50.300">
    <property type="entry name" value="P-loop containing nucleotide triphosphate hydrolases"/>
    <property type="match status" value="1"/>
</dbReference>
<keyword evidence="7" id="KW-0406">Ion transport</keyword>
<evidence type="ECO:0000256" key="3">
    <source>
        <dbReference type="ARBA" id="ARBA00022496"/>
    </source>
</evidence>
<dbReference type="InterPro" id="IPR027417">
    <property type="entry name" value="P-loop_NTPase"/>
</dbReference>
<keyword evidence="3" id="KW-0410">Iron transport</keyword>
<dbReference type="RefSeq" id="WP_289828221.1">
    <property type="nucleotide sequence ID" value="NZ_JAUEDK010000003.1"/>
</dbReference>
<evidence type="ECO:0000313" key="11">
    <source>
        <dbReference type="Proteomes" id="UP001168540"/>
    </source>
</evidence>
<accession>A0ABT7XJE3</accession>
<keyword evidence="8" id="KW-0472">Membrane</keyword>
<dbReference type="InterPro" id="IPR003593">
    <property type="entry name" value="AAA+_ATPase"/>
</dbReference>
<keyword evidence="6" id="KW-0408">Iron</keyword>